<dbReference type="GO" id="GO:0008652">
    <property type="term" value="P:amino acid biosynthetic process"/>
    <property type="evidence" value="ECO:0007669"/>
    <property type="project" value="UniProtKB-KW"/>
</dbReference>
<feature type="binding site" evidence="18">
    <location>
        <position position="263"/>
    </location>
    <ligand>
        <name>Zn(2+)</name>
        <dbReference type="ChEBI" id="CHEBI:29105"/>
    </ligand>
</feature>
<dbReference type="PANTHER" id="PTHR43622:SF7">
    <property type="entry name" value="3-DEHYDROQUINATE SYNTHASE, CHLOROPLASTIC"/>
    <property type="match status" value="1"/>
</dbReference>
<keyword evidence="22" id="KW-1185">Reference proteome</keyword>
<protein>
    <recommendedName>
        <fullName evidence="8 18">3-dehydroquinate synthase</fullName>
        <shortName evidence="18">DHQS</shortName>
        <ecNumber evidence="7 18">4.2.3.4</ecNumber>
    </recommendedName>
</protein>
<evidence type="ECO:0000256" key="17">
    <source>
        <dbReference type="ARBA" id="ARBA00023285"/>
    </source>
</evidence>
<evidence type="ECO:0000256" key="4">
    <source>
        <dbReference type="ARBA" id="ARBA00004496"/>
    </source>
</evidence>
<comment type="cofactor">
    <cofactor evidence="3">
        <name>Zn(2+)</name>
        <dbReference type="ChEBI" id="CHEBI:29105"/>
    </cofactor>
</comment>
<dbReference type="SUPFAM" id="SSF56796">
    <property type="entry name" value="Dehydroquinate synthase-like"/>
    <property type="match status" value="1"/>
</dbReference>
<dbReference type="FunFam" id="3.40.50.1970:FF:000007">
    <property type="entry name" value="Pentafunctional AROM polypeptide"/>
    <property type="match status" value="1"/>
</dbReference>
<reference evidence="21 22" key="1">
    <citation type="submission" date="2016-11" db="EMBL/GenBank/DDBJ databases">
        <authorList>
            <person name="Jaros S."/>
            <person name="Januszkiewicz K."/>
            <person name="Wedrychowicz H."/>
        </authorList>
    </citation>
    <scope>NUCLEOTIDE SEQUENCE [LARGE SCALE GENOMIC DNA]</scope>
    <source>
        <strain evidence="21 22">DSM 14501</strain>
    </source>
</reference>
<evidence type="ECO:0000313" key="21">
    <source>
        <dbReference type="EMBL" id="SHK45522.1"/>
    </source>
</evidence>
<feature type="binding site" evidence="18">
    <location>
        <position position="246"/>
    </location>
    <ligand>
        <name>Zn(2+)</name>
        <dbReference type="ChEBI" id="CHEBI:29105"/>
    </ligand>
</feature>
<feature type="binding site" evidence="18">
    <location>
        <position position="152"/>
    </location>
    <ligand>
        <name>NAD(+)</name>
        <dbReference type="ChEBI" id="CHEBI:57540"/>
    </ligand>
</feature>
<dbReference type="GO" id="GO:0009423">
    <property type="term" value="P:chorismate biosynthetic process"/>
    <property type="evidence" value="ECO:0007669"/>
    <property type="project" value="UniProtKB-UniRule"/>
</dbReference>
<dbReference type="GO" id="GO:0003856">
    <property type="term" value="F:3-dehydroquinate synthase activity"/>
    <property type="evidence" value="ECO:0007669"/>
    <property type="project" value="UniProtKB-UniRule"/>
</dbReference>
<dbReference type="GO" id="GO:0046872">
    <property type="term" value="F:metal ion binding"/>
    <property type="evidence" value="ECO:0007669"/>
    <property type="project" value="UniProtKB-KW"/>
</dbReference>
<comment type="cofactor">
    <cofactor evidence="18">
        <name>Co(2+)</name>
        <dbReference type="ChEBI" id="CHEBI:48828"/>
    </cofactor>
    <cofactor evidence="18">
        <name>Zn(2+)</name>
        <dbReference type="ChEBI" id="CHEBI:29105"/>
    </cofactor>
    <text evidence="18">Binds 1 divalent metal cation per subunit. Can use either Co(2+) or Zn(2+).</text>
</comment>
<comment type="catalytic activity">
    <reaction evidence="1 18">
        <text>7-phospho-2-dehydro-3-deoxy-D-arabino-heptonate = 3-dehydroquinate + phosphate</text>
        <dbReference type="Rhea" id="RHEA:21968"/>
        <dbReference type="ChEBI" id="CHEBI:32364"/>
        <dbReference type="ChEBI" id="CHEBI:43474"/>
        <dbReference type="ChEBI" id="CHEBI:58394"/>
        <dbReference type="EC" id="4.2.3.4"/>
    </reaction>
</comment>
<accession>A0A1M6SLB3</accession>
<evidence type="ECO:0000256" key="15">
    <source>
        <dbReference type="ARBA" id="ARBA00023141"/>
    </source>
</evidence>
<evidence type="ECO:0000256" key="10">
    <source>
        <dbReference type="ARBA" id="ARBA00022605"/>
    </source>
</evidence>
<keyword evidence="10 18" id="KW-0028">Amino-acid biosynthesis</keyword>
<evidence type="ECO:0000256" key="5">
    <source>
        <dbReference type="ARBA" id="ARBA00004661"/>
    </source>
</evidence>
<dbReference type="Pfam" id="PF24621">
    <property type="entry name" value="DHQS_C"/>
    <property type="match status" value="1"/>
</dbReference>
<evidence type="ECO:0000256" key="14">
    <source>
        <dbReference type="ARBA" id="ARBA00023027"/>
    </source>
</evidence>
<evidence type="ECO:0000256" key="8">
    <source>
        <dbReference type="ARBA" id="ARBA00017684"/>
    </source>
</evidence>
<dbReference type="EMBL" id="FRAJ01000019">
    <property type="protein sequence ID" value="SHK45522.1"/>
    <property type="molecule type" value="Genomic_DNA"/>
</dbReference>
<feature type="domain" description="3-dehydroquinate synthase N-terminal" evidence="19">
    <location>
        <begin position="68"/>
        <end position="178"/>
    </location>
</feature>
<proteinExistence type="inferred from homology"/>
<comment type="similarity">
    <text evidence="6 18">Belongs to the sugar phosphate cyclases superfamily. Dehydroquinate synthase family.</text>
</comment>
<keyword evidence="16 18" id="KW-0456">Lyase</keyword>
<keyword evidence="13 18" id="KW-0862">Zinc</keyword>
<dbReference type="GO" id="GO:0009073">
    <property type="term" value="P:aromatic amino acid family biosynthetic process"/>
    <property type="evidence" value="ECO:0007669"/>
    <property type="project" value="UniProtKB-KW"/>
</dbReference>
<comment type="function">
    <text evidence="18">Catalyzes the conversion of 3-deoxy-D-arabino-heptulosonate 7-phosphate (DAHP) to dehydroquinate (DHQ).</text>
</comment>
<evidence type="ECO:0000259" key="19">
    <source>
        <dbReference type="Pfam" id="PF01761"/>
    </source>
</evidence>
<organism evidence="21 22">
    <name type="scientific">Caminicella sporogenes DSM 14501</name>
    <dbReference type="NCBI Taxonomy" id="1121266"/>
    <lineage>
        <taxon>Bacteria</taxon>
        <taxon>Bacillati</taxon>
        <taxon>Bacillota</taxon>
        <taxon>Clostridia</taxon>
        <taxon>Peptostreptococcales</taxon>
        <taxon>Caminicellaceae</taxon>
        <taxon>Caminicella</taxon>
    </lineage>
</organism>
<comment type="subcellular location">
    <subcellularLocation>
        <location evidence="4 18">Cytoplasm</location>
    </subcellularLocation>
</comment>
<dbReference type="Proteomes" id="UP000184082">
    <property type="component" value="Unassembled WGS sequence"/>
</dbReference>
<dbReference type="InterPro" id="IPR030963">
    <property type="entry name" value="DHQ_synth_fam"/>
</dbReference>
<evidence type="ECO:0000256" key="2">
    <source>
        <dbReference type="ARBA" id="ARBA00001911"/>
    </source>
</evidence>
<evidence type="ECO:0000256" key="6">
    <source>
        <dbReference type="ARBA" id="ARBA00005412"/>
    </source>
</evidence>
<keyword evidence="12 18" id="KW-0547">Nucleotide-binding</keyword>
<dbReference type="CDD" id="cd08195">
    <property type="entry name" value="DHQS"/>
    <property type="match status" value="1"/>
</dbReference>
<name>A0A1M6SLB3_9FIRM</name>
<evidence type="ECO:0000256" key="13">
    <source>
        <dbReference type="ARBA" id="ARBA00022833"/>
    </source>
</evidence>
<keyword evidence="15 18" id="KW-0057">Aromatic amino acid biosynthesis</keyword>
<dbReference type="NCBIfam" id="TIGR01357">
    <property type="entry name" value="aroB"/>
    <property type="match status" value="1"/>
</dbReference>
<evidence type="ECO:0000256" key="16">
    <source>
        <dbReference type="ARBA" id="ARBA00023239"/>
    </source>
</evidence>
<dbReference type="STRING" id="1121266.SAMN02745883_02081"/>
<comment type="pathway">
    <text evidence="5 18">Metabolic intermediate biosynthesis; chorismate biosynthesis; chorismate from D-erythrose 4-phosphate and phosphoenolpyruvate: step 2/7.</text>
</comment>
<dbReference type="InterPro" id="IPR056179">
    <property type="entry name" value="DHQS_C"/>
</dbReference>
<dbReference type="InterPro" id="IPR050071">
    <property type="entry name" value="Dehydroquinate_synthase"/>
</dbReference>
<feature type="binding site" evidence="18">
    <location>
        <begin position="106"/>
        <end position="110"/>
    </location>
    <ligand>
        <name>NAD(+)</name>
        <dbReference type="ChEBI" id="CHEBI:57540"/>
    </ligand>
</feature>
<feature type="domain" description="3-dehydroquinate synthase C-terminal" evidence="20">
    <location>
        <begin position="182"/>
        <end position="323"/>
    </location>
</feature>
<keyword evidence="17 18" id="KW-0170">Cobalt</keyword>
<evidence type="ECO:0000256" key="7">
    <source>
        <dbReference type="ARBA" id="ARBA00013031"/>
    </source>
</evidence>
<comment type="caution">
    <text evidence="18">Lacks conserved residue(s) required for the propagation of feature annotation.</text>
</comment>
<feature type="binding site" evidence="18">
    <location>
        <begin position="130"/>
        <end position="131"/>
    </location>
    <ligand>
        <name>NAD(+)</name>
        <dbReference type="ChEBI" id="CHEBI:57540"/>
    </ligand>
</feature>
<evidence type="ECO:0000313" key="22">
    <source>
        <dbReference type="Proteomes" id="UP000184082"/>
    </source>
</evidence>
<keyword evidence="11 18" id="KW-0479">Metal-binding</keyword>
<comment type="cofactor">
    <cofactor evidence="2 18">
        <name>NAD(+)</name>
        <dbReference type="ChEBI" id="CHEBI:57540"/>
    </cofactor>
</comment>
<sequence>MYILDVNLVHKSYSIYIKKGIIRDIGRKLRKIYKNEKIAVITDSNVEKIYGKNIEDNLKRNGFLIEKIVVKSGEESKSLEVLKYIYDRLLDFEINRGDLILTFGGGVVGDLGGFAASTLLRGIPYVQVPTSLLAQIDSSIGGKVAVNLSRGKNLVGSFYHPEAVFIDPVLLETLEKRFLYDGMAEVIKYGCIRDRKLFKNLLKYNTEKELFDNIEEIIYSCCSIKKEIVENDEKDKGERMLLNFGHTLGHAVEKYFKYEKYTHGEAVAIGMYNITRRSEEQGMTEKGTANLIKEILNKYYLPYKMPDMDKEEIIKTINLDKKNKGSEMNIVLLKKIGESYIKKIKKIDVKKYFY</sequence>
<feature type="binding site" evidence="18">
    <location>
        <position position="143"/>
    </location>
    <ligand>
        <name>NAD(+)</name>
        <dbReference type="ChEBI" id="CHEBI:57540"/>
    </ligand>
</feature>
<dbReference type="Gene3D" id="3.40.50.1970">
    <property type="match status" value="1"/>
</dbReference>
<evidence type="ECO:0000256" key="1">
    <source>
        <dbReference type="ARBA" id="ARBA00001393"/>
    </source>
</evidence>
<dbReference type="RefSeq" id="WP_072968275.1">
    <property type="nucleotide sequence ID" value="NZ_FRAJ01000019.1"/>
</dbReference>
<evidence type="ECO:0000256" key="9">
    <source>
        <dbReference type="ARBA" id="ARBA00022490"/>
    </source>
</evidence>
<dbReference type="AlphaFoldDB" id="A0A1M6SLB3"/>
<dbReference type="PIRSF" id="PIRSF001455">
    <property type="entry name" value="DHQ_synth"/>
    <property type="match status" value="1"/>
</dbReference>
<gene>
    <name evidence="18" type="primary">aroB</name>
    <name evidence="21" type="ORF">SAMN02745883_02081</name>
</gene>
<dbReference type="InterPro" id="IPR016037">
    <property type="entry name" value="DHQ_synth_AroB"/>
</dbReference>
<keyword evidence="14 18" id="KW-0520">NAD</keyword>
<evidence type="ECO:0000256" key="12">
    <source>
        <dbReference type="ARBA" id="ARBA00022741"/>
    </source>
</evidence>
<dbReference type="Gene3D" id="1.20.1090.10">
    <property type="entry name" value="Dehydroquinate synthase-like - alpha domain"/>
    <property type="match status" value="1"/>
</dbReference>
<keyword evidence="9 18" id="KW-0963">Cytoplasm</keyword>
<evidence type="ECO:0000256" key="11">
    <source>
        <dbReference type="ARBA" id="ARBA00022723"/>
    </source>
</evidence>
<dbReference type="Pfam" id="PF01761">
    <property type="entry name" value="DHQ_synthase"/>
    <property type="match status" value="1"/>
</dbReference>
<dbReference type="UniPathway" id="UPA00053">
    <property type="reaction ID" value="UER00085"/>
</dbReference>
<evidence type="ECO:0000256" key="18">
    <source>
        <dbReference type="HAMAP-Rule" id="MF_00110"/>
    </source>
</evidence>
<dbReference type="PANTHER" id="PTHR43622">
    <property type="entry name" value="3-DEHYDROQUINATE SYNTHASE"/>
    <property type="match status" value="1"/>
</dbReference>
<evidence type="ECO:0000256" key="3">
    <source>
        <dbReference type="ARBA" id="ARBA00001947"/>
    </source>
</evidence>
<feature type="binding site" evidence="18">
    <location>
        <position position="185"/>
    </location>
    <ligand>
        <name>Zn(2+)</name>
        <dbReference type="ChEBI" id="CHEBI:29105"/>
    </ligand>
</feature>
<dbReference type="GO" id="GO:0005737">
    <property type="term" value="C:cytoplasm"/>
    <property type="evidence" value="ECO:0007669"/>
    <property type="project" value="UniProtKB-SubCell"/>
</dbReference>
<evidence type="ECO:0000259" key="20">
    <source>
        <dbReference type="Pfam" id="PF24621"/>
    </source>
</evidence>
<dbReference type="EC" id="4.2.3.4" evidence="7 18"/>
<dbReference type="HAMAP" id="MF_00110">
    <property type="entry name" value="DHQ_synthase"/>
    <property type="match status" value="1"/>
</dbReference>
<dbReference type="InterPro" id="IPR030960">
    <property type="entry name" value="DHQS/DOIS_N"/>
</dbReference>
<dbReference type="GO" id="GO:0000166">
    <property type="term" value="F:nucleotide binding"/>
    <property type="evidence" value="ECO:0007669"/>
    <property type="project" value="UniProtKB-KW"/>
</dbReference>
<feature type="binding site" evidence="18">
    <location>
        <begin position="72"/>
        <end position="77"/>
    </location>
    <ligand>
        <name>NAD(+)</name>
        <dbReference type="ChEBI" id="CHEBI:57540"/>
    </ligand>
</feature>